<name>A0ABZ0SBH6_9GAMM</name>
<protein>
    <submittedName>
        <fullName evidence="2">Secretion ATPase, PEP-CTERM locus subfamily</fullName>
    </submittedName>
</protein>
<dbReference type="Gene3D" id="3.40.50.300">
    <property type="entry name" value="P-loop containing nucleotide triphosphate hydrolases"/>
    <property type="match status" value="1"/>
</dbReference>
<feature type="domain" description="AAA+ ATPase" evidence="1">
    <location>
        <begin position="45"/>
        <end position="189"/>
    </location>
</feature>
<organism evidence="2 3">
    <name type="scientific">Thiorhodovibrio winogradskyi</name>
    <dbReference type="NCBI Taxonomy" id="77007"/>
    <lineage>
        <taxon>Bacteria</taxon>
        <taxon>Pseudomonadati</taxon>
        <taxon>Pseudomonadota</taxon>
        <taxon>Gammaproteobacteria</taxon>
        <taxon>Chromatiales</taxon>
        <taxon>Chromatiaceae</taxon>
        <taxon>Thiorhodovibrio</taxon>
    </lineage>
</organism>
<evidence type="ECO:0000313" key="2">
    <source>
        <dbReference type="EMBL" id="WPL17654.1"/>
    </source>
</evidence>
<reference evidence="2 3" key="1">
    <citation type="journal article" date="2023" name="Microorganisms">
        <title>Thiorhodovibrio frisius and Trv. litoralis spp. nov., Two Novel Members from a Clade of Fastidious Purple Sulfur Bacteria That Exhibit Unique Red-Shifted Light-Harvesting Capabilities.</title>
        <authorList>
            <person name="Methner A."/>
            <person name="Kuzyk S.B."/>
            <person name="Petersen J."/>
            <person name="Bauer S."/>
            <person name="Brinkmann H."/>
            <person name="Sichau K."/>
            <person name="Wanner G."/>
            <person name="Wolf J."/>
            <person name="Neumann-Schaal M."/>
            <person name="Henke P."/>
            <person name="Tank M."/>
            <person name="Sproer C."/>
            <person name="Bunk B."/>
            <person name="Overmann J."/>
        </authorList>
    </citation>
    <scope>NUCLEOTIDE SEQUENCE [LARGE SCALE GENOMIC DNA]</scope>
    <source>
        <strain evidence="2 3">DSM 6702</strain>
    </source>
</reference>
<sequence length="285" mass="31707">MNKTLLAIYGLKFNPFSPELPTAALHLTPAVEQFCWRIEQSLIREGGFALIQGDPGTGKSAVLRVLDERLHQLPDLSVGAITHPSSKLADFYREMGELFAVDLKPHNRWGGFKLLRERWLAHLQTTLLRPVLLIDEAQEMHPTVLNELRLLTSMQFDSRTLLSVILAGDGRLAAMLRREELLPLGSRIRTRLNLESASREALVACLEHVQQCAGNASLMSPELMKTLAEHALGNYRVLTTMAAELLAQAARLERPQLDESLYLEVFGALPGNARQRPGAKAAHAR</sequence>
<keyword evidence="3" id="KW-1185">Reference proteome</keyword>
<evidence type="ECO:0000313" key="3">
    <source>
        <dbReference type="Proteomes" id="UP001432180"/>
    </source>
</evidence>
<dbReference type="PANTHER" id="PTHR35894:SF1">
    <property type="entry name" value="PHOSPHORIBULOKINASE _ URIDINE KINASE FAMILY"/>
    <property type="match status" value="1"/>
</dbReference>
<dbReference type="SMART" id="SM00382">
    <property type="entry name" value="AAA"/>
    <property type="match status" value="1"/>
</dbReference>
<dbReference type="Proteomes" id="UP001432180">
    <property type="component" value="Chromosome"/>
</dbReference>
<dbReference type="SUPFAM" id="SSF52540">
    <property type="entry name" value="P-loop containing nucleoside triphosphate hydrolases"/>
    <property type="match status" value="1"/>
</dbReference>
<dbReference type="RefSeq" id="WP_328983467.1">
    <property type="nucleotide sequence ID" value="NZ_CP121472.1"/>
</dbReference>
<dbReference type="Pfam" id="PF13401">
    <property type="entry name" value="AAA_22"/>
    <property type="match status" value="1"/>
</dbReference>
<accession>A0ABZ0SBH6</accession>
<dbReference type="InterPro" id="IPR003593">
    <property type="entry name" value="AAA+_ATPase"/>
</dbReference>
<gene>
    <name evidence="2" type="ORF">Thiowin_02689</name>
</gene>
<dbReference type="InterPro" id="IPR049945">
    <property type="entry name" value="AAA_22"/>
</dbReference>
<dbReference type="PANTHER" id="PTHR35894">
    <property type="entry name" value="GENERAL SECRETION PATHWAY PROTEIN A-RELATED"/>
    <property type="match status" value="1"/>
</dbReference>
<dbReference type="InterPro" id="IPR052026">
    <property type="entry name" value="ExeA_AAA_ATPase_DNA-bind"/>
</dbReference>
<evidence type="ECO:0000259" key="1">
    <source>
        <dbReference type="SMART" id="SM00382"/>
    </source>
</evidence>
<dbReference type="EMBL" id="CP121472">
    <property type="protein sequence ID" value="WPL17654.1"/>
    <property type="molecule type" value="Genomic_DNA"/>
</dbReference>
<proteinExistence type="predicted"/>
<dbReference type="InterPro" id="IPR027417">
    <property type="entry name" value="P-loop_NTPase"/>
</dbReference>